<evidence type="ECO:0000313" key="2">
    <source>
        <dbReference type="Proteomes" id="UP000663881"/>
    </source>
</evidence>
<evidence type="ECO:0000313" key="1">
    <source>
        <dbReference type="EMBL" id="CAF3971718.1"/>
    </source>
</evidence>
<accession>A0A819M096</accession>
<dbReference type="Proteomes" id="UP000663881">
    <property type="component" value="Unassembled WGS sequence"/>
</dbReference>
<name>A0A819M096_9BILA</name>
<gene>
    <name evidence="1" type="ORF">OKA104_LOCUS28141</name>
</gene>
<organism evidence="1 2">
    <name type="scientific">Adineta steineri</name>
    <dbReference type="NCBI Taxonomy" id="433720"/>
    <lineage>
        <taxon>Eukaryota</taxon>
        <taxon>Metazoa</taxon>
        <taxon>Spiralia</taxon>
        <taxon>Gnathifera</taxon>
        <taxon>Rotifera</taxon>
        <taxon>Eurotatoria</taxon>
        <taxon>Bdelloidea</taxon>
        <taxon>Adinetida</taxon>
        <taxon>Adinetidae</taxon>
        <taxon>Adineta</taxon>
    </lineage>
</organism>
<comment type="caution">
    <text evidence="1">The sequence shown here is derived from an EMBL/GenBank/DDBJ whole genome shotgun (WGS) entry which is preliminary data.</text>
</comment>
<sequence length="262" mass="29739">MGLVSTINEFQGNLATRFLSDQWLGGIDFSQLTMLGGCILNALYDLPFSDTTEQDVNLIYLSNNGADFEIIVMNTIIKLQAMASKCFKEELKVEKTPGRHRYDVVLPCGVKLNFFLISTGNSKSPLSHVLHNFDMDISQVAFTGDRIISTFAFLQALATKSFIVYSLHAETSKNVCNRIAKYCKRGFTLLELINFDGSFDMLMKQPDIPLYRIEYQDFTDDDGEVQFMTTEYWRGYARNIDTFQLQEGFIAAACSTTLEYKQ</sequence>
<dbReference type="EMBL" id="CAJOAY010002684">
    <property type="protein sequence ID" value="CAF3971718.1"/>
    <property type="molecule type" value="Genomic_DNA"/>
</dbReference>
<dbReference type="AlphaFoldDB" id="A0A819M096"/>
<proteinExistence type="predicted"/>
<protein>
    <submittedName>
        <fullName evidence="1">Uncharacterized protein</fullName>
    </submittedName>
</protein>
<reference evidence="1" key="1">
    <citation type="submission" date="2021-02" db="EMBL/GenBank/DDBJ databases">
        <authorList>
            <person name="Nowell W R."/>
        </authorList>
    </citation>
    <scope>NUCLEOTIDE SEQUENCE</scope>
</reference>